<gene>
    <name evidence="1" type="ORF">SBRY_30806</name>
</gene>
<accession>A0A9W4H1Q8</accession>
<name>A0A9W4H1Q8_9ACTN</name>
<dbReference type="Proteomes" id="UP001153328">
    <property type="component" value="Unassembled WGS sequence"/>
</dbReference>
<keyword evidence="2" id="KW-1185">Reference proteome</keyword>
<dbReference type="EMBL" id="CAJVAX010000017">
    <property type="protein sequence ID" value="CAG7643416.1"/>
    <property type="molecule type" value="Genomic_DNA"/>
</dbReference>
<sequence>MVCHHAAMPIPAPNGDYALTAMYSVADDAWYLELDLVVDHQTVVVAVVPDEDPAREPTVCFNPAGRQVDIPYEVMRWFMGQVAEEIRTSRAWMRLRPDLVEVIHGLRQEHWGAVDDDEFPSVLAGVRTAVAETDLPAVLAAAFGRNLDGTPADDVQALLAAHDHEAGRI</sequence>
<organism evidence="1 2">
    <name type="scientific">Actinacidiphila bryophytorum</name>
    <dbReference type="NCBI Taxonomy" id="1436133"/>
    <lineage>
        <taxon>Bacteria</taxon>
        <taxon>Bacillati</taxon>
        <taxon>Actinomycetota</taxon>
        <taxon>Actinomycetes</taxon>
        <taxon>Kitasatosporales</taxon>
        <taxon>Streptomycetaceae</taxon>
        <taxon>Actinacidiphila</taxon>
    </lineage>
</organism>
<proteinExistence type="predicted"/>
<evidence type="ECO:0000313" key="2">
    <source>
        <dbReference type="Proteomes" id="UP001153328"/>
    </source>
</evidence>
<evidence type="ECO:0000313" key="1">
    <source>
        <dbReference type="EMBL" id="CAG7643416.1"/>
    </source>
</evidence>
<reference evidence="1" key="1">
    <citation type="submission" date="2021-06" db="EMBL/GenBank/DDBJ databases">
        <authorList>
            <person name="Arsene-Ploetze F."/>
        </authorList>
    </citation>
    <scope>NUCLEOTIDE SEQUENCE</scope>
    <source>
        <strain evidence="1">SBRY1</strain>
    </source>
</reference>
<dbReference type="AlphaFoldDB" id="A0A9W4H1Q8"/>
<protein>
    <submittedName>
        <fullName evidence="1">Uncharacterized protein</fullName>
    </submittedName>
</protein>
<comment type="caution">
    <text evidence="1">The sequence shown here is derived from an EMBL/GenBank/DDBJ whole genome shotgun (WGS) entry which is preliminary data.</text>
</comment>